<dbReference type="AlphaFoldDB" id="A0A5C5WE05"/>
<dbReference type="RefSeq" id="WP_146570966.1">
    <property type="nucleotide sequence ID" value="NZ_SJPH01000001.1"/>
</dbReference>
<gene>
    <name evidence="7" type="ORF">Pla111_04720</name>
</gene>
<dbReference type="OrthoDB" id="5177430at2"/>
<accession>A0A5C5WE05</accession>
<feature type="transmembrane region" description="Helical" evidence="6">
    <location>
        <begin position="100"/>
        <end position="122"/>
    </location>
</feature>
<evidence type="ECO:0000256" key="6">
    <source>
        <dbReference type="RuleBase" id="RU004379"/>
    </source>
</evidence>
<evidence type="ECO:0000256" key="2">
    <source>
        <dbReference type="ARBA" id="ARBA00010350"/>
    </source>
</evidence>
<keyword evidence="3 6" id="KW-0812">Transmembrane</keyword>
<feature type="transmembrane region" description="Helical" evidence="6">
    <location>
        <begin position="169"/>
        <end position="187"/>
    </location>
</feature>
<evidence type="ECO:0000256" key="4">
    <source>
        <dbReference type="ARBA" id="ARBA00022989"/>
    </source>
</evidence>
<evidence type="ECO:0000256" key="1">
    <source>
        <dbReference type="ARBA" id="ARBA00004141"/>
    </source>
</evidence>
<sequence length="251" mass="27342">MAYADQLADNRYAQFGYSAAEAQPAERAVFIRRTYTHLAMAIYGLVAIEWALFSTSLAEQLVNTIAGLPYGMLIVFGGFLAVSWLADYWARTSATPAMQYAGLVLYVLAQAILLAPMLWFVQSQSVELLPGQDVNVIAAAGVSTLLMFAGLSAIAWFSGADFSFLRTGLMIAGIGIFALIAASFLFGFNLGNLFTVGMIVFASAYILYDTSNVMHHYRTDQHVAASLALFASVALLFWYLLRLFSALSSRD</sequence>
<evidence type="ECO:0000313" key="8">
    <source>
        <dbReference type="Proteomes" id="UP000318995"/>
    </source>
</evidence>
<feature type="transmembrane region" description="Helical" evidence="6">
    <location>
        <begin position="223"/>
        <end position="241"/>
    </location>
</feature>
<evidence type="ECO:0000256" key="3">
    <source>
        <dbReference type="ARBA" id="ARBA00022692"/>
    </source>
</evidence>
<dbReference type="PANTHER" id="PTHR23291:SF50">
    <property type="entry name" value="PROTEIN LIFEGUARD 4"/>
    <property type="match status" value="1"/>
</dbReference>
<organism evidence="7 8">
    <name type="scientific">Botrimarina hoheduenensis</name>
    <dbReference type="NCBI Taxonomy" id="2528000"/>
    <lineage>
        <taxon>Bacteria</taxon>
        <taxon>Pseudomonadati</taxon>
        <taxon>Planctomycetota</taxon>
        <taxon>Planctomycetia</taxon>
        <taxon>Pirellulales</taxon>
        <taxon>Lacipirellulaceae</taxon>
        <taxon>Botrimarina</taxon>
    </lineage>
</organism>
<dbReference type="EMBL" id="SJPH01000001">
    <property type="protein sequence ID" value="TWT48697.1"/>
    <property type="molecule type" value="Genomic_DNA"/>
</dbReference>
<feature type="transmembrane region" description="Helical" evidence="6">
    <location>
        <begin position="35"/>
        <end position="53"/>
    </location>
</feature>
<feature type="transmembrane region" description="Helical" evidence="6">
    <location>
        <begin position="134"/>
        <end position="157"/>
    </location>
</feature>
<evidence type="ECO:0000256" key="5">
    <source>
        <dbReference type="ARBA" id="ARBA00023136"/>
    </source>
</evidence>
<dbReference type="Proteomes" id="UP000318995">
    <property type="component" value="Unassembled WGS sequence"/>
</dbReference>
<evidence type="ECO:0000313" key="7">
    <source>
        <dbReference type="EMBL" id="TWT48697.1"/>
    </source>
</evidence>
<keyword evidence="4 6" id="KW-1133">Transmembrane helix</keyword>
<dbReference type="Pfam" id="PF01027">
    <property type="entry name" value="Bax1-I"/>
    <property type="match status" value="1"/>
</dbReference>
<keyword evidence="8" id="KW-1185">Reference proteome</keyword>
<proteinExistence type="inferred from homology"/>
<feature type="transmembrane region" description="Helical" evidence="6">
    <location>
        <begin position="193"/>
        <end position="211"/>
    </location>
</feature>
<feature type="transmembrane region" description="Helical" evidence="6">
    <location>
        <begin position="65"/>
        <end position="88"/>
    </location>
</feature>
<comment type="caution">
    <text evidence="7">The sequence shown here is derived from an EMBL/GenBank/DDBJ whole genome shotgun (WGS) entry which is preliminary data.</text>
</comment>
<name>A0A5C5WE05_9BACT</name>
<dbReference type="PANTHER" id="PTHR23291">
    <property type="entry name" value="BAX INHIBITOR-RELATED"/>
    <property type="match status" value="1"/>
</dbReference>
<comment type="subcellular location">
    <subcellularLocation>
        <location evidence="1">Membrane</location>
        <topology evidence="1">Multi-pass membrane protein</topology>
    </subcellularLocation>
</comment>
<protein>
    <submittedName>
        <fullName evidence="7">Inhibitor of apoptosis-promoting Bax1</fullName>
    </submittedName>
</protein>
<dbReference type="InterPro" id="IPR006214">
    <property type="entry name" value="Bax_inhibitor_1-related"/>
</dbReference>
<keyword evidence="5 6" id="KW-0472">Membrane</keyword>
<comment type="similarity">
    <text evidence="2 6">Belongs to the BI1 family.</text>
</comment>
<reference evidence="7 8" key="1">
    <citation type="submission" date="2019-02" db="EMBL/GenBank/DDBJ databases">
        <title>Deep-cultivation of Planctomycetes and their phenomic and genomic characterization uncovers novel biology.</title>
        <authorList>
            <person name="Wiegand S."/>
            <person name="Jogler M."/>
            <person name="Boedeker C."/>
            <person name="Pinto D."/>
            <person name="Vollmers J."/>
            <person name="Rivas-Marin E."/>
            <person name="Kohn T."/>
            <person name="Peeters S.H."/>
            <person name="Heuer A."/>
            <person name="Rast P."/>
            <person name="Oberbeckmann S."/>
            <person name="Bunk B."/>
            <person name="Jeske O."/>
            <person name="Meyerdierks A."/>
            <person name="Storesund J.E."/>
            <person name="Kallscheuer N."/>
            <person name="Luecker S."/>
            <person name="Lage O.M."/>
            <person name="Pohl T."/>
            <person name="Merkel B.J."/>
            <person name="Hornburger P."/>
            <person name="Mueller R.-W."/>
            <person name="Bruemmer F."/>
            <person name="Labrenz M."/>
            <person name="Spormann A.M."/>
            <person name="Op Den Camp H."/>
            <person name="Overmann J."/>
            <person name="Amann R."/>
            <person name="Jetten M.S.M."/>
            <person name="Mascher T."/>
            <person name="Medema M.H."/>
            <person name="Devos D.P."/>
            <person name="Kaster A.-K."/>
            <person name="Ovreas L."/>
            <person name="Rohde M."/>
            <person name="Galperin M.Y."/>
            <person name="Jogler C."/>
        </authorList>
    </citation>
    <scope>NUCLEOTIDE SEQUENCE [LARGE SCALE GENOMIC DNA]</scope>
    <source>
        <strain evidence="7 8">Pla111</strain>
    </source>
</reference>
<dbReference type="GO" id="GO:0005886">
    <property type="term" value="C:plasma membrane"/>
    <property type="evidence" value="ECO:0007669"/>
    <property type="project" value="TreeGrafter"/>
</dbReference>